<evidence type="ECO:0000256" key="1">
    <source>
        <dbReference type="ARBA" id="ARBA00004496"/>
    </source>
</evidence>
<dbReference type="AlphaFoldDB" id="A0ABD0MCZ1"/>
<keyword evidence="5" id="KW-1185">Reference proteome</keyword>
<dbReference type="SMART" id="SM00368">
    <property type="entry name" value="LRR_RI"/>
    <property type="match status" value="9"/>
</dbReference>
<evidence type="ECO:0000256" key="2">
    <source>
        <dbReference type="ARBA" id="ARBA00022490"/>
    </source>
</evidence>
<accession>A0ABD0MCZ1</accession>
<evidence type="ECO:0000313" key="5">
    <source>
        <dbReference type="Proteomes" id="UP001529510"/>
    </source>
</evidence>
<sequence>MAVTNRIDCNTGGGGGGEVFARGLVRVFLCCCTQGPWCPGCGVKDSLLLALKQQRLSDCSINEEGYKALASALRSNPSHLIELDLTGNDPGQSGVKELNDLLQDGLCSLKTIRFLKSPAAEEACEYLTGVLGKSPLLLKELDLSEDKLGDLDGEKLSALLMDSHSKLEKIMLNNCELTEKSCSVLATVLSSKTILKEMNLNNSRLLDSGVKEICEGLKNPVCELKILKLSDCSITEEGYKALASALRSNPSHLIELDLTGNDPGQSGVKELNDLLQDGLCSLKTIRFLKSPAAEEACEYLTGVLGKSPLLLKELDLSGDKLGDLDGEKLSALLMDSHSKLEKMMQNTSVKLTSADTANTNTTVLSSKTILKEMNLNNSRLLDSGVKEICEGLKNPVCELKILK</sequence>
<dbReference type="InterPro" id="IPR032675">
    <property type="entry name" value="LRR_dom_sf"/>
</dbReference>
<dbReference type="EMBL" id="JAMKFB020000850">
    <property type="protein sequence ID" value="KAL0146893.1"/>
    <property type="molecule type" value="Genomic_DNA"/>
</dbReference>
<dbReference type="SUPFAM" id="SSF52047">
    <property type="entry name" value="RNI-like"/>
    <property type="match status" value="1"/>
</dbReference>
<name>A0ABD0MCZ1_CIRMR</name>
<dbReference type="PANTHER" id="PTHR45690">
    <property type="entry name" value="NACHT, LRR AND PYD DOMAINS-CONTAINING PROTEIN 12"/>
    <property type="match status" value="1"/>
</dbReference>
<evidence type="ECO:0000256" key="3">
    <source>
        <dbReference type="ARBA" id="ARBA00022737"/>
    </source>
</evidence>
<dbReference type="InterPro" id="IPR001611">
    <property type="entry name" value="Leu-rich_rpt"/>
</dbReference>
<dbReference type="InterPro" id="IPR050637">
    <property type="entry name" value="NLRP_innate_immun_reg"/>
</dbReference>
<dbReference type="Proteomes" id="UP001529510">
    <property type="component" value="Unassembled WGS sequence"/>
</dbReference>
<comment type="caution">
    <text evidence="4">The sequence shown here is derived from an EMBL/GenBank/DDBJ whole genome shotgun (WGS) entry which is preliminary data.</text>
</comment>
<keyword evidence="2" id="KW-0963">Cytoplasm</keyword>
<comment type="subcellular location">
    <subcellularLocation>
        <location evidence="1">Cytoplasm</location>
    </subcellularLocation>
</comment>
<reference evidence="4 5" key="1">
    <citation type="submission" date="2024-05" db="EMBL/GenBank/DDBJ databases">
        <title>Genome sequencing and assembly of Indian major carp, Cirrhinus mrigala (Hamilton, 1822).</title>
        <authorList>
            <person name="Mohindra V."/>
            <person name="Chowdhury L.M."/>
            <person name="Lal K."/>
            <person name="Jena J.K."/>
        </authorList>
    </citation>
    <scope>NUCLEOTIDE SEQUENCE [LARGE SCALE GENOMIC DNA]</scope>
    <source>
        <strain evidence="4">CM1030</strain>
        <tissue evidence="4">Blood</tissue>
    </source>
</reference>
<dbReference type="PANTHER" id="PTHR45690:SF19">
    <property type="entry name" value="NACHT, LRR AND PYD DOMAINS-CONTAINING PROTEIN 3"/>
    <property type="match status" value="1"/>
</dbReference>
<organism evidence="4 5">
    <name type="scientific">Cirrhinus mrigala</name>
    <name type="common">Mrigala</name>
    <dbReference type="NCBI Taxonomy" id="683832"/>
    <lineage>
        <taxon>Eukaryota</taxon>
        <taxon>Metazoa</taxon>
        <taxon>Chordata</taxon>
        <taxon>Craniata</taxon>
        <taxon>Vertebrata</taxon>
        <taxon>Euteleostomi</taxon>
        <taxon>Actinopterygii</taxon>
        <taxon>Neopterygii</taxon>
        <taxon>Teleostei</taxon>
        <taxon>Ostariophysi</taxon>
        <taxon>Cypriniformes</taxon>
        <taxon>Cyprinidae</taxon>
        <taxon>Labeoninae</taxon>
        <taxon>Labeonini</taxon>
        <taxon>Cirrhinus</taxon>
    </lineage>
</organism>
<gene>
    <name evidence="4" type="ORF">M9458_057832</name>
</gene>
<protein>
    <submittedName>
        <fullName evidence="4">Uncharacterized protein</fullName>
    </submittedName>
</protein>
<dbReference type="Pfam" id="PF13516">
    <property type="entry name" value="LRR_6"/>
    <property type="match status" value="1"/>
</dbReference>
<proteinExistence type="predicted"/>
<dbReference type="Gene3D" id="3.80.10.10">
    <property type="entry name" value="Ribonuclease Inhibitor"/>
    <property type="match status" value="2"/>
</dbReference>
<keyword evidence="3" id="KW-0677">Repeat</keyword>
<evidence type="ECO:0000313" key="4">
    <source>
        <dbReference type="EMBL" id="KAL0146893.1"/>
    </source>
</evidence>
<dbReference type="GO" id="GO:0005737">
    <property type="term" value="C:cytoplasm"/>
    <property type="evidence" value="ECO:0007669"/>
    <property type="project" value="UniProtKB-SubCell"/>
</dbReference>
<dbReference type="FunFam" id="3.80.10.10:FF:000755">
    <property type="entry name" value="Si:ch211-213a13.2"/>
    <property type="match status" value="1"/>
</dbReference>